<reference evidence="2" key="1">
    <citation type="submission" date="2014-11" db="EMBL/GenBank/DDBJ databases">
        <authorList>
            <person name="Otto D Thomas"/>
            <person name="Naeem Raeece"/>
        </authorList>
    </citation>
    <scope>NUCLEOTIDE SEQUENCE</scope>
</reference>
<dbReference type="GO" id="GO:0043596">
    <property type="term" value="C:nuclear replication fork"/>
    <property type="evidence" value="ECO:0007669"/>
    <property type="project" value="TreeGrafter"/>
</dbReference>
<dbReference type="GO" id="GO:0003682">
    <property type="term" value="F:chromatin binding"/>
    <property type="evidence" value="ECO:0007669"/>
    <property type="project" value="TreeGrafter"/>
</dbReference>
<dbReference type="Pfam" id="PF12341">
    <property type="entry name" value="Mcl1_mid"/>
    <property type="match status" value="1"/>
</dbReference>
<evidence type="ECO:0000259" key="1">
    <source>
        <dbReference type="Pfam" id="PF12341"/>
    </source>
</evidence>
<dbReference type="VEuPathDB" id="CryptoDB:Cvel_27416"/>
<dbReference type="GO" id="GO:0006261">
    <property type="term" value="P:DNA-templated DNA replication"/>
    <property type="evidence" value="ECO:0007669"/>
    <property type="project" value="TreeGrafter"/>
</dbReference>
<dbReference type="PhylomeDB" id="A0A0G4HGQ8"/>
<dbReference type="PANTHER" id="PTHR19932:SF10">
    <property type="entry name" value="WD REPEAT AND HMG-BOX DNA-BINDING PROTEIN 1"/>
    <property type="match status" value="1"/>
</dbReference>
<dbReference type="AlphaFoldDB" id="A0A0G4HGQ8"/>
<accession>A0A0G4HGQ8</accession>
<proteinExistence type="predicted"/>
<evidence type="ECO:0000313" key="2">
    <source>
        <dbReference type="EMBL" id="CEM43272.1"/>
    </source>
</evidence>
<gene>
    <name evidence="2" type="ORF">Cvel_27416</name>
</gene>
<dbReference type="GO" id="GO:0006281">
    <property type="term" value="P:DNA repair"/>
    <property type="evidence" value="ECO:0007669"/>
    <property type="project" value="TreeGrafter"/>
</dbReference>
<dbReference type="GO" id="GO:0000278">
    <property type="term" value="P:mitotic cell cycle"/>
    <property type="evidence" value="ECO:0007669"/>
    <property type="project" value="TreeGrafter"/>
</dbReference>
<dbReference type="PANTHER" id="PTHR19932">
    <property type="entry name" value="WD REPEAT AND HMG-BOX DNA BINDING PROTEIN"/>
    <property type="match status" value="1"/>
</dbReference>
<sequence>MAAVGRTGYCLVRPGILGNDGTYKTEIPIEGNRNAPKTDAEMLSEEQRRRQGRCQGIPGMPGLLYFITFDGPHYRLQPSWTHTLALGEQVRCVAVSESFVAVATTGRRRYLRIFSIKGGMQVSITGLEGEPLYLDAQGPLIMVIMHWSFDRSVGERQCKYMLLDTDNGNIVSRGAVPLAPGSSAVWCGFVRYGRREGRVGMSPRTPLVQDSGGVVWGLFFQAFSGICFRRSGC</sequence>
<dbReference type="InterPro" id="IPR022100">
    <property type="entry name" value="WDHD1/CFT4_beta-prop_2nd"/>
</dbReference>
<protein>
    <recommendedName>
        <fullName evidence="1">WDHD1/CFT4 second beta-propeller domain-containing protein</fullName>
    </recommendedName>
</protein>
<dbReference type="EMBL" id="CDMZ01002648">
    <property type="protein sequence ID" value="CEM43272.1"/>
    <property type="molecule type" value="Genomic_DNA"/>
</dbReference>
<feature type="domain" description="WDHD1/CFT4 second beta-propeller" evidence="1">
    <location>
        <begin position="51"/>
        <end position="193"/>
    </location>
</feature>
<organism evidence="2">
    <name type="scientific">Chromera velia CCMP2878</name>
    <dbReference type="NCBI Taxonomy" id="1169474"/>
    <lineage>
        <taxon>Eukaryota</taxon>
        <taxon>Sar</taxon>
        <taxon>Alveolata</taxon>
        <taxon>Colpodellida</taxon>
        <taxon>Chromeraceae</taxon>
        <taxon>Chromera</taxon>
    </lineage>
</organism>
<name>A0A0G4HGQ8_9ALVE</name>